<proteinExistence type="predicted"/>
<keyword evidence="1" id="KW-0732">Signal</keyword>
<evidence type="ECO:0000256" key="1">
    <source>
        <dbReference type="SAM" id="SignalP"/>
    </source>
</evidence>
<comment type="caution">
    <text evidence="2">The sequence shown here is derived from an EMBL/GenBank/DDBJ whole genome shotgun (WGS) entry which is preliminary data.</text>
</comment>
<dbReference type="EMBL" id="JAJKFW010000025">
    <property type="protein sequence ID" value="MCC9643999.1"/>
    <property type="molecule type" value="Genomic_DNA"/>
</dbReference>
<keyword evidence="3" id="KW-1185">Reference proteome</keyword>
<organism evidence="2 3">
    <name type="scientific">Rhodopirellula halodulae</name>
    <dbReference type="NCBI Taxonomy" id="2894198"/>
    <lineage>
        <taxon>Bacteria</taxon>
        <taxon>Pseudomonadati</taxon>
        <taxon>Planctomycetota</taxon>
        <taxon>Planctomycetia</taxon>
        <taxon>Pirellulales</taxon>
        <taxon>Pirellulaceae</taxon>
        <taxon>Rhodopirellula</taxon>
    </lineage>
</organism>
<accession>A0ABS8NKB0</accession>
<dbReference type="RefSeq" id="WP_230254835.1">
    <property type="nucleotide sequence ID" value="NZ_JAJKFV010000029.1"/>
</dbReference>
<protein>
    <recommendedName>
        <fullName evidence="4">Secreted protein</fullName>
    </recommendedName>
</protein>
<gene>
    <name evidence="2" type="ORF">LOC71_17080</name>
</gene>
<sequence>MHGTRFFFALVALFSASSVSLSTPVNAQEFATMPNTYHVEVRMEHWRIGSPFWSTEFTTNDFEEAELIFDLFEFALDSGELPSMLGWSWQWLATDVRIRTEYPAALTEPLERISLTNPFARHGSYDPPSYSPHQP</sequence>
<feature type="chain" id="PRO_5045562437" description="Secreted protein" evidence="1">
    <location>
        <begin position="28"/>
        <end position="135"/>
    </location>
</feature>
<feature type="signal peptide" evidence="1">
    <location>
        <begin position="1"/>
        <end position="27"/>
    </location>
</feature>
<evidence type="ECO:0000313" key="3">
    <source>
        <dbReference type="Proteomes" id="UP001430306"/>
    </source>
</evidence>
<dbReference type="Proteomes" id="UP001430306">
    <property type="component" value="Unassembled WGS sequence"/>
</dbReference>
<reference evidence="2" key="1">
    <citation type="submission" date="2021-11" db="EMBL/GenBank/DDBJ databases">
        <title>Genome sequence.</title>
        <authorList>
            <person name="Sun Q."/>
        </authorList>
    </citation>
    <scope>NUCLEOTIDE SEQUENCE</scope>
    <source>
        <strain evidence="2">JC740</strain>
    </source>
</reference>
<evidence type="ECO:0000313" key="2">
    <source>
        <dbReference type="EMBL" id="MCC9643999.1"/>
    </source>
</evidence>
<name>A0ABS8NKB0_9BACT</name>
<evidence type="ECO:0008006" key="4">
    <source>
        <dbReference type="Google" id="ProtNLM"/>
    </source>
</evidence>